<dbReference type="InterPro" id="IPR050364">
    <property type="entry name" value="Cytochrome_P450_fung"/>
</dbReference>
<proteinExistence type="inferred from homology"/>
<reference evidence="11 12" key="1">
    <citation type="submission" date="2014-02" db="EMBL/GenBank/DDBJ databases">
        <title>The genome sequence of the entomopathogenic fungus Metarhizium robertsii ARSEF 2575.</title>
        <authorList>
            <person name="Giuliano Garisto Donzelli B."/>
            <person name="Roe B.A."/>
            <person name="Macmil S.L."/>
            <person name="Krasnoff S.B."/>
            <person name="Gibson D.M."/>
        </authorList>
    </citation>
    <scope>NUCLEOTIDE SEQUENCE [LARGE SCALE GENOMIC DNA]</scope>
    <source>
        <strain evidence="11 12">ARSEF 2575</strain>
    </source>
</reference>
<keyword evidence="5 9" id="KW-0560">Oxidoreductase</keyword>
<evidence type="ECO:0000256" key="10">
    <source>
        <dbReference type="SAM" id="Phobius"/>
    </source>
</evidence>
<keyword evidence="10" id="KW-0472">Membrane</keyword>
<keyword evidence="10" id="KW-0812">Transmembrane</keyword>
<keyword evidence="6 8" id="KW-0408">Iron</keyword>
<evidence type="ECO:0000313" key="12">
    <source>
        <dbReference type="Proteomes" id="UP000030151"/>
    </source>
</evidence>
<dbReference type="PANTHER" id="PTHR46300">
    <property type="entry name" value="P450, PUTATIVE (EUROFUNG)-RELATED-RELATED"/>
    <property type="match status" value="1"/>
</dbReference>
<dbReference type="Pfam" id="PF00067">
    <property type="entry name" value="p450"/>
    <property type="match status" value="1"/>
</dbReference>
<dbReference type="eggNOG" id="KOG0156">
    <property type="taxonomic scope" value="Eukaryota"/>
</dbReference>
<comment type="similarity">
    <text evidence="2 9">Belongs to the cytochrome P450 family.</text>
</comment>
<dbReference type="OrthoDB" id="2789670at2759"/>
<dbReference type="GO" id="GO:0016705">
    <property type="term" value="F:oxidoreductase activity, acting on paired donors, with incorporation or reduction of molecular oxygen"/>
    <property type="evidence" value="ECO:0007669"/>
    <property type="project" value="InterPro"/>
</dbReference>
<dbReference type="GO" id="GO:0005506">
    <property type="term" value="F:iron ion binding"/>
    <property type="evidence" value="ECO:0007669"/>
    <property type="project" value="InterPro"/>
</dbReference>
<dbReference type="CDD" id="cd11065">
    <property type="entry name" value="CYP64-like"/>
    <property type="match status" value="1"/>
</dbReference>
<evidence type="ECO:0000256" key="3">
    <source>
        <dbReference type="ARBA" id="ARBA00022617"/>
    </source>
</evidence>
<accession>A0A0A1UMZ5</accession>
<dbReference type="GO" id="GO:0020037">
    <property type="term" value="F:heme binding"/>
    <property type="evidence" value="ECO:0007669"/>
    <property type="project" value="InterPro"/>
</dbReference>
<evidence type="ECO:0000256" key="9">
    <source>
        <dbReference type="RuleBase" id="RU000461"/>
    </source>
</evidence>
<evidence type="ECO:0000313" key="11">
    <source>
        <dbReference type="EMBL" id="EXU96338.1"/>
    </source>
</evidence>
<dbReference type="HOGENOM" id="CLU_001570_2_3_1"/>
<dbReference type="InterPro" id="IPR017972">
    <property type="entry name" value="Cyt_P450_CS"/>
</dbReference>
<dbReference type="SUPFAM" id="SSF48264">
    <property type="entry name" value="Cytochrome P450"/>
    <property type="match status" value="1"/>
</dbReference>
<keyword evidence="7 9" id="KW-0503">Monooxygenase</keyword>
<evidence type="ECO:0000256" key="7">
    <source>
        <dbReference type="ARBA" id="ARBA00023033"/>
    </source>
</evidence>
<name>A0A0A1UMZ5_9HYPO</name>
<dbReference type="Proteomes" id="UP000030151">
    <property type="component" value="Unassembled WGS sequence"/>
</dbReference>
<comment type="cofactor">
    <cofactor evidence="1 8">
        <name>heme</name>
        <dbReference type="ChEBI" id="CHEBI:30413"/>
    </cofactor>
</comment>
<feature type="transmembrane region" description="Helical" evidence="10">
    <location>
        <begin position="6"/>
        <end position="23"/>
    </location>
</feature>
<evidence type="ECO:0000256" key="8">
    <source>
        <dbReference type="PIRSR" id="PIRSR602401-1"/>
    </source>
</evidence>
<gene>
    <name evidence="11" type="ORF">X797_010600</name>
</gene>
<organism evidence="11 12">
    <name type="scientific">Metarhizium robertsii</name>
    <dbReference type="NCBI Taxonomy" id="568076"/>
    <lineage>
        <taxon>Eukaryota</taxon>
        <taxon>Fungi</taxon>
        <taxon>Dikarya</taxon>
        <taxon>Ascomycota</taxon>
        <taxon>Pezizomycotina</taxon>
        <taxon>Sordariomycetes</taxon>
        <taxon>Hypocreomycetidae</taxon>
        <taxon>Hypocreales</taxon>
        <taxon>Clavicipitaceae</taxon>
        <taxon>Metarhizium</taxon>
    </lineage>
</organism>
<dbReference type="AlphaFoldDB" id="A0A0A1UMZ5"/>
<evidence type="ECO:0000256" key="5">
    <source>
        <dbReference type="ARBA" id="ARBA00023002"/>
    </source>
</evidence>
<dbReference type="PANTHER" id="PTHR46300:SF7">
    <property type="entry name" value="P450, PUTATIVE (EUROFUNG)-RELATED"/>
    <property type="match status" value="1"/>
</dbReference>
<evidence type="ECO:0000256" key="4">
    <source>
        <dbReference type="ARBA" id="ARBA00022723"/>
    </source>
</evidence>
<evidence type="ECO:0000256" key="1">
    <source>
        <dbReference type="ARBA" id="ARBA00001971"/>
    </source>
</evidence>
<sequence length="538" mass="59675">MTSILITGVCVTAITYCIYLAVFRNRHAHNLPPGPRGLPILGNMRDFPPSGRPEYQHWIAHKDLYGAVSSVRVLGQTIVLIHDRDAAHELLTRTSSKSSDRPTSEFATNLCGYGRLFVLRGDDRRFRRCRKMVHQHLGTAASASRFDEPQDAATRRYLLQVLNSPNSLFRHLANHAGGSVLRITYGYAMSSAAEADPLIELIELSVSQLGLAIVPGAWAVDVVPALKYLPAWCPGAGFKQTARRFGRVAQQMANVPFEFVLGRMASGTQRESFVSRLVAQHREATPGGTLTPRDEDEIKTTAAVMYLGGSDTIVTALRVFVLCMILFPGVQRRAQEEIDSVLGPRRLPAASDRHRLPYVDALVKEAYRWSPAVPLGLAHATSEEAVCGGYRIPKGAIIMPAVWWFLHDPEVYPRPGDFDPERYLEPRNERDPRLDAFGYGRRLCPGRYVADTILYLTFAQTLAAFDIGKAVDGQGQEIDVELELGSGVACFPKEFPYAIAPRSAAHADMIRRMDAGRLGEATDLDCLDIRAMMRKWDD</sequence>
<evidence type="ECO:0000256" key="6">
    <source>
        <dbReference type="ARBA" id="ARBA00023004"/>
    </source>
</evidence>
<keyword evidence="4 8" id="KW-0479">Metal-binding</keyword>
<dbReference type="EMBL" id="JELW01000051">
    <property type="protein sequence ID" value="EXU96338.1"/>
    <property type="molecule type" value="Genomic_DNA"/>
</dbReference>
<dbReference type="InterPro" id="IPR002401">
    <property type="entry name" value="Cyt_P450_E_grp-I"/>
</dbReference>
<comment type="caution">
    <text evidence="11">The sequence shown here is derived from an EMBL/GenBank/DDBJ whole genome shotgun (WGS) entry which is preliminary data.</text>
</comment>
<feature type="binding site" description="axial binding residue" evidence="8">
    <location>
        <position position="444"/>
    </location>
    <ligand>
        <name>heme</name>
        <dbReference type="ChEBI" id="CHEBI:30413"/>
    </ligand>
    <ligandPart>
        <name>Fe</name>
        <dbReference type="ChEBI" id="CHEBI:18248"/>
    </ligandPart>
</feature>
<dbReference type="PRINTS" id="PR00463">
    <property type="entry name" value="EP450I"/>
</dbReference>
<dbReference type="InterPro" id="IPR001128">
    <property type="entry name" value="Cyt_P450"/>
</dbReference>
<dbReference type="Gene3D" id="1.10.630.10">
    <property type="entry name" value="Cytochrome P450"/>
    <property type="match status" value="1"/>
</dbReference>
<dbReference type="InterPro" id="IPR036396">
    <property type="entry name" value="Cyt_P450_sf"/>
</dbReference>
<dbReference type="GO" id="GO:0004497">
    <property type="term" value="F:monooxygenase activity"/>
    <property type="evidence" value="ECO:0007669"/>
    <property type="project" value="UniProtKB-KW"/>
</dbReference>
<protein>
    <submittedName>
        <fullName evidence="11">Cytochrome P450</fullName>
    </submittedName>
</protein>
<keyword evidence="10" id="KW-1133">Transmembrane helix</keyword>
<dbReference type="PROSITE" id="PS00086">
    <property type="entry name" value="CYTOCHROME_P450"/>
    <property type="match status" value="1"/>
</dbReference>
<keyword evidence="3 8" id="KW-0349">Heme</keyword>
<evidence type="ECO:0000256" key="2">
    <source>
        <dbReference type="ARBA" id="ARBA00010617"/>
    </source>
</evidence>